<dbReference type="InterPro" id="IPR036388">
    <property type="entry name" value="WH-like_DNA-bd_sf"/>
</dbReference>
<organism evidence="2 3">
    <name type="scientific">Paraburkholderia caffeinitolerans</name>
    <dbReference type="NCBI Taxonomy" id="1723730"/>
    <lineage>
        <taxon>Bacteria</taxon>
        <taxon>Pseudomonadati</taxon>
        <taxon>Pseudomonadota</taxon>
        <taxon>Betaproteobacteria</taxon>
        <taxon>Burkholderiales</taxon>
        <taxon>Burkholderiaceae</taxon>
        <taxon>Paraburkholderia</taxon>
    </lineage>
</organism>
<dbReference type="InterPro" id="IPR007432">
    <property type="entry name" value="DUF480"/>
</dbReference>
<sequence length="243" mass="26366">MNTPADASPPRTLRALTPLEARIVGVLIEKQHTVPDTYPLSLNALTSGCNQKTARTPVMNASEAEVLSAIEDLKRLSLVFEGSSSRVPRFEHNLNRVLGVPAQAVALLTVLMLRGAQTAAELRLNSARLHGFADVSSVEAFLSELAEREPPLVVKLPRAPGERESRWMHLLCGEVSVSAYSQADAQAGERVMGNEAGGVSLDEYEALKAEQQRLADEVADLRMLVERMAGELGISIEKRSSEE</sequence>
<dbReference type="Pfam" id="PF04337">
    <property type="entry name" value="DUF480"/>
    <property type="match status" value="1"/>
</dbReference>
<gene>
    <name evidence="2" type="ORF">LMG28688_04831</name>
</gene>
<protein>
    <submittedName>
        <fullName evidence="2">Uncharacterized protein</fullName>
    </submittedName>
</protein>
<evidence type="ECO:0000313" key="3">
    <source>
        <dbReference type="Proteomes" id="UP000494119"/>
    </source>
</evidence>
<name>A0A6J5GHC8_9BURK</name>
<comment type="similarity">
    <text evidence="1">Belongs to the UPF0502 family.</text>
</comment>
<dbReference type="RefSeq" id="WP_129563757.1">
    <property type="nucleotide sequence ID" value="NZ_CADIKL010000028.1"/>
</dbReference>
<dbReference type="EMBL" id="CADIKL010000028">
    <property type="protein sequence ID" value="CAB3798843.1"/>
    <property type="molecule type" value="Genomic_DNA"/>
</dbReference>
<dbReference type="PANTHER" id="PTHR38768:SF1">
    <property type="entry name" value="UPF0502 PROTEIN YCEH"/>
    <property type="match status" value="1"/>
</dbReference>
<keyword evidence="3" id="KW-1185">Reference proteome</keyword>
<dbReference type="PANTHER" id="PTHR38768">
    <property type="entry name" value="UPF0502 PROTEIN YCEH"/>
    <property type="match status" value="1"/>
</dbReference>
<dbReference type="AlphaFoldDB" id="A0A6J5GHC8"/>
<accession>A0A6J5GHC8</accession>
<reference evidence="2 3" key="1">
    <citation type="submission" date="2020-04" db="EMBL/GenBank/DDBJ databases">
        <authorList>
            <person name="De Canck E."/>
        </authorList>
    </citation>
    <scope>NUCLEOTIDE SEQUENCE [LARGE SCALE GENOMIC DNA]</scope>
    <source>
        <strain evidence="2 3">LMG 28688</strain>
    </source>
</reference>
<evidence type="ECO:0000256" key="1">
    <source>
        <dbReference type="HAMAP-Rule" id="MF_01584"/>
    </source>
</evidence>
<dbReference type="Proteomes" id="UP000494119">
    <property type="component" value="Unassembled WGS sequence"/>
</dbReference>
<evidence type="ECO:0000313" key="2">
    <source>
        <dbReference type="EMBL" id="CAB3798843.1"/>
    </source>
</evidence>
<dbReference type="SUPFAM" id="SSF46785">
    <property type="entry name" value="Winged helix' DNA-binding domain"/>
    <property type="match status" value="2"/>
</dbReference>
<dbReference type="InterPro" id="IPR036390">
    <property type="entry name" value="WH_DNA-bd_sf"/>
</dbReference>
<dbReference type="Gene3D" id="1.10.10.10">
    <property type="entry name" value="Winged helix-like DNA-binding domain superfamily/Winged helix DNA-binding domain"/>
    <property type="match status" value="2"/>
</dbReference>
<dbReference type="HAMAP" id="MF_01584">
    <property type="entry name" value="UPF0502"/>
    <property type="match status" value="1"/>
</dbReference>
<proteinExistence type="inferred from homology"/>